<dbReference type="SMART" id="SM00448">
    <property type="entry name" value="REC"/>
    <property type="match status" value="1"/>
</dbReference>
<evidence type="ECO:0000256" key="1">
    <source>
        <dbReference type="PROSITE-ProRule" id="PRU00169"/>
    </source>
</evidence>
<dbReference type="PANTHER" id="PTHR43228:SF1">
    <property type="entry name" value="TWO-COMPONENT RESPONSE REGULATOR ARR22"/>
    <property type="match status" value="1"/>
</dbReference>
<dbReference type="InterPro" id="IPR011006">
    <property type="entry name" value="CheY-like_superfamily"/>
</dbReference>
<dbReference type="GO" id="GO:0000160">
    <property type="term" value="P:phosphorelay signal transduction system"/>
    <property type="evidence" value="ECO:0007669"/>
    <property type="project" value="InterPro"/>
</dbReference>
<dbReference type="InterPro" id="IPR001789">
    <property type="entry name" value="Sig_transdc_resp-reg_receiver"/>
</dbReference>
<dbReference type="EMBL" id="DROP01000281">
    <property type="protein sequence ID" value="HHI89133.1"/>
    <property type="molecule type" value="Genomic_DNA"/>
</dbReference>
<name>A0A7V5NXY6_9PROT</name>
<accession>A0A7V5NXY6</accession>
<dbReference type="PROSITE" id="PS50110">
    <property type="entry name" value="RESPONSE_REGULATORY"/>
    <property type="match status" value="1"/>
</dbReference>
<organism evidence="3">
    <name type="scientific">Hellea balneolensis</name>
    <dbReference type="NCBI Taxonomy" id="287478"/>
    <lineage>
        <taxon>Bacteria</taxon>
        <taxon>Pseudomonadati</taxon>
        <taxon>Pseudomonadota</taxon>
        <taxon>Alphaproteobacteria</taxon>
        <taxon>Maricaulales</taxon>
        <taxon>Robiginitomaculaceae</taxon>
        <taxon>Hellea</taxon>
    </lineage>
</organism>
<keyword evidence="1" id="KW-0597">Phosphoprotein</keyword>
<evidence type="ECO:0000313" key="3">
    <source>
        <dbReference type="EMBL" id="HHI89133.1"/>
    </source>
</evidence>
<feature type="modified residue" description="4-aspartylphosphate" evidence="1">
    <location>
        <position position="57"/>
    </location>
</feature>
<dbReference type="AlphaFoldDB" id="A0A7V5NXY6"/>
<evidence type="ECO:0000259" key="2">
    <source>
        <dbReference type="PROSITE" id="PS50110"/>
    </source>
</evidence>
<gene>
    <name evidence="3" type="ORF">ENK01_04185</name>
</gene>
<dbReference type="Pfam" id="PF00072">
    <property type="entry name" value="Response_reg"/>
    <property type="match status" value="1"/>
</dbReference>
<dbReference type="SUPFAM" id="SSF52172">
    <property type="entry name" value="CheY-like"/>
    <property type="match status" value="1"/>
</dbReference>
<feature type="domain" description="Response regulatory" evidence="2">
    <location>
        <begin position="8"/>
        <end position="124"/>
    </location>
</feature>
<sequence>MMARRSKTCLVGDDSKMIRRVACRILREMQFEPVEAGNGQEAMDMCEAHMPDAILLDWNMPVMDGLSFLKALRGQPGGDKPVVLFCTAERDVVKISEALDAGADEYIMKPFDSDILVSKFALVGLDINAPDRQAALR</sequence>
<proteinExistence type="predicted"/>
<dbReference type="InterPro" id="IPR052048">
    <property type="entry name" value="ST_Response_Regulator"/>
</dbReference>
<reference evidence="3" key="1">
    <citation type="journal article" date="2020" name="mSystems">
        <title>Genome- and Community-Level Interaction Insights into Carbon Utilization and Element Cycling Functions of Hydrothermarchaeota in Hydrothermal Sediment.</title>
        <authorList>
            <person name="Zhou Z."/>
            <person name="Liu Y."/>
            <person name="Xu W."/>
            <person name="Pan J."/>
            <person name="Luo Z.H."/>
            <person name="Li M."/>
        </authorList>
    </citation>
    <scope>NUCLEOTIDE SEQUENCE [LARGE SCALE GENOMIC DNA]</scope>
    <source>
        <strain evidence="3">HyVt-538</strain>
    </source>
</reference>
<dbReference type="PANTHER" id="PTHR43228">
    <property type="entry name" value="TWO-COMPONENT RESPONSE REGULATOR"/>
    <property type="match status" value="1"/>
</dbReference>
<dbReference type="Gene3D" id="3.40.50.2300">
    <property type="match status" value="1"/>
</dbReference>
<comment type="caution">
    <text evidence="3">The sequence shown here is derived from an EMBL/GenBank/DDBJ whole genome shotgun (WGS) entry which is preliminary data.</text>
</comment>
<protein>
    <submittedName>
        <fullName evidence="3">Response regulator</fullName>
    </submittedName>
</protein>
<dbReference type="Proteomes" id="UP000885806">
    <property type="component" value="Unassembled WGS sequence"/>
</dbReference>